<dbReference type="InterPro" id="IPR037185">
    <property type="entry name" value="EmrE-like"/>
</dbReference>
<dbReference type="AlphaFoldDB" id="A0A0Q9XQ28"/>
<dbReference type="PANTHER" id="PTHR31965">
    <property type="entry name" value="TRANSMEMBRANE PROTEIN 42"/>
    <property type="match status" value="1"/>
</dbReference>
<dbReference type="InterPro" id="IPR039632">
    <property type="entry name" value="TMEM42"/>
</dbReference>
<organism evidence="2 3">
    <name type="scientific">Drosophila mojavensis</name>
    <name type="common">Fruit fly</name>
    <dbReference type="NCBI Taxonomy" id="7230"/>
    <lineage>
        <taxon>Eukaryota</taxon>
        <taxon>Metazoa</taxon>
        <taxon>Ecdysozoa</taxon>
        <taxon>Arthropoda</taxon>
        <taxon>Hexapoda</taxon>
        <taxon>Insecta</taxon>
        <taxon>Pterygota</taxon>
        <taxon>Neoptera</taxon>
        <taxon>Endopterygota</taxon>
        <taxon>Diptera</taxon>
        <taxon>Brachycera</taxon>
        <taxon>Muscomorpha</taxon>
        <taxon>Ephydroidea</taxon>
        <taxon>Drosophilidae</taxon>
        <taxon>Drosophila</taxon>
    </lineage>
</organism>
<dbReference type="PANTHER" id="PTHR31965:SF1">
    <property type="entry name" value="TRANSMEMBRANE PROTEIN 42"/>
    <property type="match status" value="1"/>
</dbReference>
<sequence length="147" mass="16082">MNVLFKYRYSFLAGACAAGGSFFGKLPSFLSAMNLLQVDAVQPAGYAYLEFALVQVFPLGLMLFCNVCNLRYFLKALQMTQQTLTATVLTAASNYVLSFILGVLVYREPLTVLSGAGIALILTGLCFLCDTKTDVSRPPDEQKQKQI</sequence>
<keyword evidence="1" id="KW-0472">Membrane</keyword>
<dbReference type="Proteomes" id="UP000009192">
    <property type="component" value="Unassembled WGS sequence"/>
</dbReference>
<dbReference type="SUPFAM" id="SSF103481">
    <property type="entry name" value="Multidrug resistance efflux transporter EmrE"/>
    <property type="match status" value="1"/>
</dbReference>
<proteinExistence type="predicted"/>
<feature type="transmembrane region" description="Helical" evidence="1">
    <location>
        <begin position="112"/>
        <end position="129"/>
    </location>
</feature>
<feature type="transmembrane region" description="Helical" evidence="1">
    <location>
        <begin position="86"/>
        <end position="106"/>
    </location>
</feature>
<keyword evidence="3" id="KW-1185">Reference proteome</keyword>
<name>A0A0Q9XQ28_DROMO</name>
<evidence type="ECO:0000313" key="3">
    <source>
        <dbReference type="Proteomes" id="UP000009192"/>
    </source>
</evidence>
<dbReference type="KEGG" id="dmo:Dmoj_GI26823"/>
<dbReference type="EMBL" id="CH933809">
    <property type="protein sequence ID" value="KRG06609.1"/>
    <property type="molecule type" value="Genomic_DNA"/>
</dbReference>
<accession>A0A0Q9XQ28</accession>
<keyword evidence="1" id="KW-0812">Transmembrane</keyword>
<dbReference type="InParanoid" id="A0A0Q9XQ28"/>
<feature type="transmembrane region" description="Helical" evidence="1">
    <location>
        <begin position="56"/>
        <end position="74"/>
    </location>
</feature>
<reference evidence="2 3" key="1">
    <citation type="journal article" date="2007" name="Nature">
        <title>Evolution of genes and genomes on the Drosophila phylogeny.</title>
        <authorList>
            <consortium name="Drosophila 12 Genomes Consortium"/>
            <person name="Clark A.G."/>
            <person name="Eisen M.B."/>
            <person name="Smith D.R."/>
            <person name="Bergman C.M."/>
            <person name="Oliver B."/>
            <person name="Markow T.A."/>
            <person name="Kaufman T.C."/>
            <person name="Kellis M."/>
            <person name="Gelbart W."/>
            <person name="Iyer V.N."/>
            <person name="Pollard D.A."/>
            <person name="Sackton T.B."/>
            <person name="Larracuente A.M."/>
            <person name="Singh N.D."/>
            <person name="Abad J.P."/>
            <person name="Abt D.N."/>
            <person name="Adryan B."/>
            <person name="Aguade M."/>
            <person name="Akashi H."/>
            <person name="Anderson W.W."/>
            <person name="Aquadro C.F."/>
            <person name="Ardell D.H."/>
            <person name="Arguello R."/>
            <person name="Artieri C.G."/>
            <person name="Barbash D.A."/>
            <person name="Barker D."/>
            <person name="Barsanti P."/>
            <person name="Batterham P."/>
            <person name="Batzoglou S."/>
            <person name="Begun D."/>
            <person name="Bhutkar A."/>
            <person name="Blanco E."/>
            <person name="Bosak S.A."/>
            <person name="Bradley R.K."/>
            <person name="Brand A.D."/>
            <person name="Brent M.R."/>
            <person name="Brooks A.N."/>
            <person name="Brown R.H."/>
            <person name="Butlin R.K."/>
            <person name="Caggese C."/>
            <person name="Calvi B.R."/>
            <person name="Bernardo de Carvalho A."/>
            <person name="Caspi A."/>
            <person name="Castrezana S."/>
            <person name="Celniker S.E."/>
            <person name="Chang J.L."/>
            <person name="Chapple C."/>
            <person name="Chatterji S."/>
            <person name="Chinwalla A."/>
            <person name="Civetta A."/>
            <person name="Clifton S.W."/>
            <person name="Comeron J.M."/>
            <person name="Costello J.C."/>
            <person name="Coyne J.A."/>
            <person name="Daub J."/>
            <person name="David R.G."/>
            <person name="Delcher A.L."/>
            <person name="Delehaunty K."/>
            <person name="Do C.B."/>
            <person name="Ebling H."/>
            <person name="Edwards K."/>
            <person name="Eickbush T."/>
            <person name="Evans J.D."/>
            <person name="Filipski A."/>
            <person name="Findeiss S."/>
            <person name="Freyhult E."/>
            <person name="Fulton L."/>
            <person name="Fulton R."/>
            <person name="Garcia A.C."/>
            <person name="Gardiner A."/>
            <person name="Garfield D.A."/>
            <person name="Garvin B.E."/>
            <person name="Gibson G."/>
            <person name="Gilbert D."/>
            <person name="Gnerre S."/>
            <person name="Godfrey J."/>
            <person name="Good R."/>
            <person name="Gotea V."/>
            <person name="Gravely B."/>
            <person name="Greenberg A.J."/>
            <person name="Griffiths-Jones S."/>
            <person name="Gross S."/>
            <person name="Guigo R."/>
            <person name="Gustafson E.A."/>
            <person name="Haerty W."/>
            <person name="Hahn M.W."/>
            <person name="Halligan D.L."/>
            <person name="Halpern A.L."/>
            <person name="Halter G.M."/>
            <person name="Han M.V."/>
            <person name="Heger A."/>
            <person name="Hillier L."/>
            <person name="Hinrichs A.S."/>
            <person name="Holmes I."/>
            <person name="Hoskins R.A."/>
            <person name="Hubisz M.J."/>
            <person name="Hultmark D."/>
            <person name="Huntley M.A."/>
            <person name="Jaffe D.B."/>
            <person name="Jagadeeshan S."/>
            <person name="Jeck W.R."/>
            <person name="Johnson J."/>
            <person name="Jones C.D."/>
            <person name="Jordan W.C."/>
            <person name="Karpen G.H."/>
            <person name="Kataoka E."/>
            <person name="Keightley P.D."/>
            <person name="Kheradpour P."/>
            <person name="Kirkness E.F."/>
            <person name="Koerich L.B."/>
            <person name="Kristiansen K."/>
            <person name="Kudrna D."/>
            <person name="Kulathinal R.J."/>
            <person name="Kumar S."/>
            <person name="Kwok R."/>
            <person name="Lander E."/>
            <person name="Langley C.H."/>
            <person name="Lapoint R."/>
            <person name="Lazzaro B.P."/>
            <person name="Lee S.J."/>
            <person name="Levesque L."/>
            <person name="Li R."/>
            <person name="Lin C.F."/>
            <person name="Lin M.F."/>
            <person name="Lindblad-Toh K."/>
            <person name="Llopart A."/>
            <person name="Long M."/>
            <person name="Low L."/>
            <person name="Lozovsky E."/>
            <person name="Lu J."/>
            <person name="Luo M."/>
            <person name="Machado C.A."/>
            <person name="Makalowski W."/>
            <person name="Marzo M."/>
            <person name="Matsuda M."/>
            <person name="Matzkin L."/>
            <person name="McAllister B."/>
            <person name="McBride C.S."/>
            <person name="McKernan B."/>
            <person name="McKernan K."/>
            <person name="Mendez-Lago M."/>
            <person name="Minx P."/>
            <person name="Mollenhauer M.U."/>
            <person name="Montooth K."/>
            <person name="Mount S.M."/>
            <person name="Mu X."/>
            <person name="Myers E."/>
            <person name="Negre B."/>
            <person name="Newfeld S."/>
            <person name="Nielsen R."/>
            <person name="Noor M.A."/>
            <person name="O'Grady P."/>
            <person name="Pachter L."/>
            <person name="Papaceit M."/>
            <person name="Parisi M.J."/>
            <person name="Parisi M."/>
            <person name="Parts L."/>
            <person name="Pedersen J.S."/>
            <person name="Pesole G."/>
            <person name="Phillippy A.M."/>
            <person name="Ponting C.P."/>
            <person name="Pop M."/>
            <person name="Porcelli D."/>
            <person name="Powell J.R."/>
            <person name="Prohaska S."/>
            <person name="Pruitt K."/>
            <person name="Puig M."/>
            <person name="Quesneville H."/>
            <person name="Ram K.R."/>
            <person name="Rand D."/>
            <person name="Rasmussen M.D."/>
            <person name="Reed L.K."/>
            <person name="Reenan R."/>
            <person name="Reily A."/>
            <person name="Remington K.A."/>
            <person name="Rieger T.T."/>
            <person name="Ritchie M.G."/>
            <person name="Robin C."/>
            <person name="Rogers Y.H."/>
            <person name="Rohde C."/>
            <person name="Rozas J."/>
            <person name="Rubenfield M.J."/>
            <person name="Ruiz A."/>
            <person name="Russo S."/>
            <person name="Salzberg S.L."/>
            <person name="Sanchez-Gracia A."/>
            <person name="Saranga D.J."/>
            <person name="Sato H."/>
            <person name="Schaeffer S.W."/>
            <person name="Schatz M.C."/>
            <person name="Schlenke T."/>
            <person name="Schwartz R."/>
            <person name="Segarra C."/>
            <person name="Singh R.S."/>
            <person name="Sirot L."/>
            <person name="Sirota M."/>
            <person name="Sisneros N.B."/>
            <person name="Smith C.D."/>
            <person name="Smith T.F."/>
            <person name="Spieth J."/>
            <person name="Stage D.E."/>
            <person name="Stark A."/>
            <person name="Stephan W."/>
            <person name="Strausberg R.L."/>
            <person name="Strempel S."/>
            <person name="Sturgill D."/>
            <person name="Sutton G."/>
            <person name="Sutton G.G."/>
            <person name="Tao W."/>
            <person name="Teichmann S."/>
            <person name="Tobari Y.N."/>
            <person name="Tomimura Y."/>
            <person name="Tsolas J.M."/>
            <person name="Valente V.L."/>
            <person name="Venter E."/>
            <person name="Venter J.C."/>
            <person name="Vicario S."/>
            <person name="Vieira F.G."/>
            <person name="Vilella A.J."/>
            <person name="Villasante A."/>
            <person name="Walenz B."/>
            <person name="Wang J."/>
            <person name="Wasserman M."/>
            <person name="Watts T."/>
            <person name="Wilson D."/>
            <person name="Wilson R.K."/>
            <person name="Wing R.A."/>
            <person name="Wolfner M.F."/>
            <person name="Wong A."/>
            <person name="Wong G.K."/>
            <person name="Wu C.I."/>
            <person name="Wu G."/>
            <person name="Yamamoto D."/>
            <person name="Yang H.P."/>
            <person name="Yang S.P."/>
            <person name="Yorke J.A."/>
            <person name="Yoshida K."/>
            <person name="Zdobnov E."/>
            <person name="Zhang P."/>
            <person name="Zhang Y."/>
            <person name="Zimin A.V."/>
            <person name="Baldwin J."/>
            <person name="Abdouelleil A."/>
            <person name="Abdulkadir J."/>
            <person name="Abebe A."/>
            <person name="Abera B."/>
            <person name="Abreu J."/>
            <person name="Acer S.C."/>
            <person name="Aftuck L."/>
            <person name="Alexander A."/>
            <person name="An P."/>
            <person name="Anderson E."/>
            <person name="Anderson S."/>
            <person name="Arachi H."/>
            <person name="Azer M."/>
            <person name="Bachantsang P."/>
            <person name="Barry A."/>
            <person name="Bayul T."/>
            <person name="Berlin A."/>
            <person name="Bessette D."/>
            <person name="Bloom T."/>
            <person name="Blye J."/>
            <person name="Boguslavskiy L."/>
            <person name="Bonnet C."/>
            <person name="Boukhgalter B."/>
            <person name="Bourzgui I."/>
            <person name="Brown A."/>
            <person name="Cahill P."/>
            <person name="Channer S."/>
            <person name="Cheshatsang Y."/>
            <person name="Chuda L."/>
            <person name="Citroen M."/>
            <person name="Collymore A."/>
            <person name="Cooke P."/>
            <person name="Costello M."/>
            <person name="D'Aco K."/>
            <person name="Daza R."/>
            <person name="De Haan G."/>
            <person name="DeGray S."/>
            <person name="DeMaso C."/>
            <person name="Dhargay N."/>
            <person name="Dooley K."/>
            <person name="Dooley E."/>
            <person name="Doricent M."/>
            <person name="Dorje P."/>
            <person name="Dorjee K."/>
            <person name="Dupes A."/>
            <person name="Elong R."/>
            <person name="Falk J."/>
            <person name="Farina A."/>
            <person name="Faro S."/>
            <person name="Ferguson D."/>
            <person name="Fisher S."/>
            <person name="Foley C.D."/>
            <person name="Franke A."/>
            <person name="Friedrich D."/>
            <person name="Gadbois L."/>
            <person name="Gearin G."/>
            <person name="Gearin C.R."/>
            <person name="Giannoukos G."/>
            <person name="Goode T."/>
            <person name="Graham J."/>
            <person name="Grandbois E."/>
            <person name="Grewal S."/>
            <person name="Gyaltsen K."/>
            <person name="Hafez N."/>
            <person name="Hagos B."/>
            <person name="Hall J."/>
            <person name="Henson C."/>
            <person name="Hollinger A."/>
            <person name="Honan T."/>
            <person name="Huard M.D."/>
            <person name="Hughes L."/>
            <person name="Hurhula B."/>
            <person name="Husby M.E."/>
            <person name="Kamat A."/>
            <person name="Kanga B."/>
            <person name="Kashin S."/>
            <person name="Khazanovich D."/>
            <person name="Kisner P."/>
            <person name="Lance K."/>
            <person name="Lara M."/>
            <person name="Lee W."/>
            <person name="Lennon N."/>
            <person name="Letendre F."/>
            <person name="LeVine R."/>
            <person name="Lipovsky A."/>
            <person name="Liu X."/>
            <person name="Liu J."/>
            <person name="Liu S."/>
            <person name="Lokyitsang T."/>
            <person name="Lokyitsang Y."/>
            <person name="Lubonja R."/>
            <person name="Lui A."/>
            <person name="MacDonald P."/>
            <person name="Magnisalis V."/>
            <person name="Maru K."/>
            <person name="Matthews C."/>
            <person name="McCusker W."/>
            <person name="McDonough S."/>
            <person name="Mehta T."/>
            <person name="Meldrim J."/>
            <person name="Meneus L."/>
            <person name="Mihai O."/>
            <person name="Mihalev A."/>
            <person name="Mihova T."/>
            <person name="Mittelman R."/>
            <person name="Mlenga V."/>
            <person name="Montmayeur A."/>
            <person name="Mulrain L."/>
            <person name="Navidi A."/>
            <person name="Naylor J."/>
            <person name="Negash T."/>
            <person name="Nguyen T."/>
            <person name="Nguyen N."/>
            <person name="Nicol R."/>
            <person name="Norbu C."/>
            <person name="Norbu N."/>
            <person name="Novod N."/>
            <person name="O'Neill B."/>
            <person name="Osman S."/>
            <person name="Markiewicz E."/>
            <person name="Oyono O.L."/>
            <person name="Patti C."/>
            <person name="Phunkhang P."/>
            <person name="Pierre F."/>
            <person name="Priest M."/>
            <person name="Raghuraman S."/>
            <person name="Rege F."/>
            <person name="Reyes R."/>
            <person name="Rise C."/>
            <person name="Rogov P."/>
            <person name="Ross K."/>
            <person name="Ryan E."/>
            <person name="Settipalli S."/>
            <person name="Shea T."/>
            <person name="Sherpa N."/>
            <person name="Shi L."/>
            <person name="Shih D."/>
            <person name="Sparrow T."/>
            <person name="Spaulding J."/>
            <person name="Stalker J."/>
            <person name="Stange-Thomann N."/>
            <person name="Stavropoulos S."/>
            <person name="Stone C."/>
            <person name="Strader C."/>
            <person name="Tesfaye S."/>
            <person name="Thomson T."/>
            <person name="Thoulutsang Y."/>
            <person name="Thoulutsang D."/>
            <person name="Topham K."/>
            <person name="Topping I."/>
            <person name="Tsamla T."/>
            <person name="Vassiliev H."/>
            <person name="Vo A."/>
            <person name="Wangchuk T."/>
            <person name="Wangdi T."/>
            <person name="Weiand M."/>
            <person name="Wilkinson J."/>
            <person name="Wilson A."/>
            <person name="Yadav S."/>
            <person name="Young G."/>
            <person name="Yu Q."/>
            <person name="Zembek L."/>
            <person name="Zhong D."/>
            <person name="Zimmer A."/>
            <person name="Zwirko Z."/>
            <person name="Jaffe D.B."/>
            <person name="Alvarez P."/>
            <person name="Brockman W."/>
            <person name="Butler J."/>
            <person name="Chin C."/>
            <person name="Gnerre S."/>
            <person name="Grabherr M."/>
            <person name="Kleber M."/>
            <person name="Mauceli E."/>
            <person name="MacCallum I."/>
        </authorList>
    </citation>
    <scope>NUCLEOTIDE SEQUENCE [LARGE SCALE GENOMIC DNA]</scope>
    <source>
        <strain evidence="3">Tucson 15081-1352.22</strain>
    </source>
</reference>
<evidence type="ECO:0000313" key="2">
    <source>
        <dbReference type="EMBL" id="KRG06609.1"/>
    </source>
</evidence>
<protein>
    <recommendedName>
        <fullName evidence="4">EamA domain-containing protein</fullName>
    </recommendedName>
</protein>
<evidence type="ECO:0008006" key="4">
    <source>
        <dbReference type="Google" id="ProtNLM"/>
    </source>
</evidence>
<gene>
    <name evidence="2" type="primary">Dmoj\GI26823</name>
    <name evidence="2" type="ORF">Dmoj_GI26823</name>
</gene>
<dbReference type="OrthoDB" id="5854584at2759"/>
<keyword evidence="1" id="KW-1133">Transmembrane helix</keyword>
<evidence type="ECO:0000256" key="1">
    <source>
        <dbReference type="SAM" id="Phobius"/>
    </source>
</evidence>
<dbReference type="Gene3D" id="1.10.3730.20">
    <property type="match status" value="1"/>
</dbReference>